<evidence type="ECO:0000256" key="1">
    <source>
        <dbReference type="ARBA" id="ARBA00001929"/>
    </source>
</evidence>
<dbReference type="InterPro" id="IPR023753">
    <property type="entry name" value="FAD/NAD-binding_dom"/>
</dbReference>
<dbReference type="InterPro" id="IPR017941">
    <property type="entry name" value="Rieske_2Fe-2S"/>
</dbReference>
<dbReference type="SUPFAM" id="SSF55124">
    <property type="entry name" value="Nitrite/Sulfite reductase N-terminal domain-like"/>
    <property type="match status" value="1"/>
</dbReference>
<comment type="similarity">
    <text evidence="5">Belongs to the nitrite and sulfite reductase 4Fe-4S domain family.</text>
</comment>
<keyword evidence="6" id="KW-0349">Heme</keyword>
<dbReference type="Proteomes" id="UP001174909">
    <property type="component" value="Unassembled WGS sequence"/>
</dbReference>
<dbReference type="InterPro" id="IPR012748">
    <property type="entry name" value="Rieske-like_NirD"/>
</dbReference>
<dbReference type="InterPro" id="IPR052034">
    <property type="entry name" value="NasD-like"/>
</dbReference>
<dbReference type="InterPro" id="IPR036136">
    <property type="entry name" value="Nit/Sulf_reduc_fer-like_dom_sf"/>
</dbReference>
<evidence type="ECO:0000256" key="5">
    <source>
        <dbReference type="ARBA" id="ARBA00010429"/>
    </source>
</evidence>
<dbReference type="Pfam" id="PF01077">
    <property type="entry name" value="NIR_SIR"/>
    <property type="match status" value="1"/>
</dbReference>
<dbReference type="GO" id="GO:0042128">
    <property type="term" value="P:nitrate assimilation"/>
    <property type="evidence" value="ECO:0007669"/>
    <property type="project" value="UniProtKB-KW"/>
</dbReference>
<dbReference type="CDD" id="cd03529">
    <property type="entry name" value="Rieske_NirD"/>
    <property type="match status" value="1"/>
</dbReference>
<reference evidence="17" key="1">
    <citation type="submission" date="2023-03" db="EMBL/GenBank/DDBJ databases">
        <authorList>
            <person name="Steffen K."/>
            <person name="Cardenas P."/>
        </authorList>
    </citation>
    <scope>NUCLEOTIDE SEQUENCE</scope>
</reference>
<dbReference type="InterPro" id="IPR036188">
    <property type="entry name" value="FAD/NAD-bd_sf"/>
</dbReference>
<dbReference type="SUPFAM" id="SSF51905">
    <property type="entry name" value="FAD/NAD(P)-binding domain"/>
    <property type="match status" value="1"/>
</dbReference>
<comment type="caution">
    <text evidence="17">The sequence shown here is derived from an EMBL/GenBank/DDBJ whole genome shotgun (WGS) entry which is preliminary data.</text>
</comment>
<dbReference type="Gene3D" id="1.10.10.1100">
    <property type="entry name" value="BFD-like [2Fe-2S]-binding domain"/>
    <property type="match status" value="1"/>
</dbReference>
<gene>
    <name evidence="17" type="ORF">GBAR_LOCUS17387</name>
</gene>
<comment type="cofactor">
    <cofactor evidence="2">
        <name>[4Fe-4S] cluster</name>
        <dbReference type="ChEBI" id="CHEBI:49883"/>
    </cofactor>
</comment>
<proteinExistence type="inferred from homology"/>
<comment type="pathway">
    <text evidence="4">Nitrogen metabolism; nitrate reduction (assimilation).</text>
</comment>
<dbReference type="EMBL" id="CASHTH010002492">
    <property type="protein sequence ID" value="CAI8030673.1"/>
    <property type="molecule type" value="Genomic_DNA"/>
</dbReference>
<dbReference type="InterPro" id="IPR036922">
    <property type="entry name" value="Rieske_2Fe-2S_sf"/>
</dbReference>
<dbReference type="PRINTS" id="PR00411">
    <property type="entry name" value="PNDRDTASEI"/>
</dbReference>
<evidence type="ECO:0000313" key="17">
    <source>
        <dbReference type="EMBL" id="CAI8030673.1"/>
    </source>
</evidence>
<evidence type="ECO:0000256" key="4">
    <source>
        <dbReference type="ARBA" id="ARBA00005096"/>
    </source>
</evidence>
<keyword evidence="18" id="KW-1185">Reference proteome</keyword>
<keyword evidence="11" id="KW-0560">Oxidoreductase</keyword>
<keyword evidence="12" id="KW-0408">Iron</keyword>
<evidence type="ECO:0000256" key="9">
    <source>
        <dbReference type="ARBA" id="ARBA00022723"/>
    </source>
</evidence>
<sequence length="979" mass="105686">MVGQRFCEQLVERDTKRQFRLITFCEEPRAAYDRVGLTSFFAHRDAQKLMMAKMAWYEANGVELHVGDRASDIDRQAKVVRSDKGVEVSYDTVVLATGSFPFVPPLPGIESAACLSTVPEDLERIIDYGNGVKRAAVIGGGLLGLEAAKAAYDLSLQTHVVEFAPRLMPRQIDDAGSRVLVRKIEDLGVRVHLNKATQEVLGNGRVAGMRFQDGDVLDVDMIIVSAGIRPRDDLARACGIEVGERGGVAVNDLLQTSDPSIYAIGEVALHGGMIYGLVAPGYEMAEIVAANLTGGDARFQGADLSTKLKLMGVDVASFGDYEAGAETAHPLTWEDPFDGVYKKLLFSPDGTRLLGGVLVGDAGDYGTLSVLAKSGEPLPCRPNALILGSSGGAGALVGVDAMADSAQICSCNNVTKGAICDAMREQDIASLANLKAATRAGTGCGGCMPLVTDLFNGAMAAAGVAISHHMCEHFPYSRIELFAIIKAKKLKTFDEIIRQYGSGTGCEVCKPAVTSILAALWNETISNAAHHTLQDTNDRFLANMQRGGLYSVIPRVPGGEITPDKLIALGETARDYGLYTKITGGQRIDLFGAQLQNLPDIWEKLVDAGFESGHAYGKALRTVKSCVGTTWCRYGVQDSVAFAVRVENRYKGIRAPHKIKSARGYNLYVGGNGGAKPRHADLLAADVDEETAIRYIDRFLMYYIMTADKLTRTAVWLDKMAGGVEHLREVIIDDKLGICGELDSMMQFLVDSYRCEWADVVNDPEKRRLFRQFVNTDATEPTIEIVSERGQRRPADWPTEAVSLQQIEVLDRLVNDDGDTERAWVMVGTADDFPPDGGATIKYGGVQIAVFNFSSRGEWYASQQMCPHKKAFVLSRGVLGDVGGVPKIACPLHKKTFSLESGASLGGEDYGLQVFPVKVENGEVYLHLPPTEALERSLATEIGCEMATACSAGDGMQLLPVHSAAESSVFNTNSMSVSE</sequence>
<evidence type="ECO:0000256" key="10">
    <source>
        <dbReference type="ARBA" id="ARBA00022827"/>
    </source>
</evidence>
<dbReference type="NCBIfam" id="TIGR02378">
    <property type="entry name" value="nirD_assim_sml"/>
    <property type="match status" value="1"/>
</dbReference>
<dbReference type="Gene3D" id="3.50.50.60">
    <property type="entry name" value="FAD/NAD(P)-binding domain"/>
    <property type="match status" value="2"/>
</dbReference>
<evidence type="ECO:0000256" key="2">
    <source>
        <dbReference type="ARBA" id="ARBA00001966"/>
    </source>
</evidence>
<dbReference type="InterPro" id="IPR041575">
    <property type="entry name" value="Rubredoxin_C"/>
</dbReference>
<dbReference type="GO" id="GO:0050660">
    <property type="term" value="F:flavin adenine dinucleotide binding"/>
    <property type="evidence" value="ECO:0007669"/>
    <property type="project" value="InterPro"/>
</dbReference>
<dbReference type="InterPro" id="IPR041854">
    <property type="entry name" value="BFD-like_2Fe2S-bd_dom_sf"/>
</dbReference>
<dbReference type="Gene3D" id="3.30.413.10">
    <property type="entry name" value="Sulfite Reductase Hemoprotein, domain 1"/>
    <property type="match status" value="1"/>
</dbReference>
<dbReference type="CDD" id="cd19943">
    <property type="entry name" value="NirB_Fer2_BFD-like_1"/>
    <property type="match status" value="1"/>
</dbReference>
<dbReference type="InterPro" id="IPR005117">
    <property type="entry name" value="NiRdtase/SiRdtase_haem-b_fer"/>
</dbReference>
<keyword evidence="10" id="KW-0274">FAD</keyword>
<dbReference type="PANTHER" id="PTHR43809">
    <property type="entry name" value="NITRITE REDUCTASE (NADH) LARGE SUBUNIT"/>
    <property type="match status" value="1"/>
</dbReference>
<comment type="cofactor">
    <cofactor evidence="1">
        <name>siroheme</name>
        <dbReference type="ChEBI" id="CHEBI:60052"/>
    </cofactor>
</comment>
<evidence type="ECO:0000259" key="16">
    <source>
        <dbReference type="PROSITE" id="PS51296"/>
    </source>
</evidence>
<dbReference type="InterPro" id="IPR012744">
    <property type="entry name" value="Nitri_red_NirB"/>
</dbReference>
<accession>A0AA35SIN6</accession>
<dbReference type="InterPro" id="IPR007419">
    <property type="entry name" value="BFD-like_2Fe2S-bd_dom"/>
</dbReference>
<dbReference type="PRINTS" id="PR00368">
    <property type="entry name" value="FADPNR"/>
</dbReference>
<dbReference type="Gene3D" id="2.102.10.10">
    <property type="entry name" value="Rieske [2Fe-2S] iron-sulphur domain"/>
    <property type="match status" value="1"/>
</dbReference>
<dbReference type="InterPro" id="IPR016156">
    <property type="entry name" value="FAD/NAD-linked_Rdtase_dimer_sf"/>
</dbReference>
<evidence type="ECO:0000256" key="8">
    <source>
        <dbReference type="ARBA" id="ARBA00022714"/>
    </source>
</evidence>
<dbReference type="CDD" id="cd19944">
    <property type="entry name" value="NirB_Fer2_BFD-like_2"/>
    <property type="match status" value="1"/>
</dbReference>
<dbReference type="FunFam" id="1.10.10.1100:FF:000002">
    <property type="entry name" value="Nitrite reductase large subunit"/>
    <property type="match status" value="1"/>
</dbReference>
<dbReference type="Pfam" id="PF13806">
    <property type="entry name" value="Rieske_2"/>
    <property type="match status" value="1"/>
</dbReference>
<evidence type="ECO:0000256" key="12">
    <source>
        <dbReference type="ARBA" id="ARBA00023004"/>
    </source>
</evidence>
<dbReference type="PANTHER" id="PTHR43809:SF1">
    <property type="entry name" value="NITRITE REDUCTASE (NADH) LARGE SUBUNIT"/>
    <property type="match status" value="1"/>
</dbReference>
<organism evidence="17 18">
    <name type="scientific">Geodia barretti</name>
    <name type="common">Barrett's horny sponge</name>
    <dbReference type="NCBI Taxonomy" id="519541"/>
    <lineage>
        <taxon>Eukaryota</taxon>
        <taxon>Metazoa</taxon>
        <taxon>Porifera</taxon>
        <taxon>Demospongiae</taxon>
        <taxon>Heteroscleromorpha</taxon>
        <taxon>Tetractinellida</taxon>
        <taxon>Astrophorina</taxon>
        <taxon>Geodiidae</taxon>
        <taxon>Geodia</taxon>
    </lineage>
</organism>
<dbReference type="AlphaFoldDB" id="A0AA35SIN6"/>
<evidence type="ECO:0000256" key="14">
    <source>
        <dbReference type="ARBA" id="ARBA00023063"/>
    </source>
</evidence>
<dbReference type="InterPro" id="IPR045854">
    <property type="entry name" value="NO2/SO3_Rdtase_4Fe4S_sf"/>
</dbReference>
<name>A0AA35SIN6_GEOBA</name>
<evidence type="ECO:0000256" key="6">
    <source>
        <dbReference type="ARBA" id="ARBA00022617"/>
    </source>
</evidence>
<dbReference type="Pfam" id="PF07992">
    <property type="entry name" value="Pyr_redox_2"/>
    <property type="match status" value="1"/>
</dbReference>
<comment type="cofactor">
    <cofactor evidence="3">
        <name>FAD</name>
        <dbReference type="ChEBI" id="CHEBI:57692"/>
    </cofactor>
</comment>
<evidence type="ECO:0000256" key="15">
    <source>
        <dbReference type="ARBA" id="ARBA00034078"/>
    </source>
</evidence>
<dbReference type="InterPro" id="IPR006067">
    <property type="entry name" value="NO2/SO3_Rdtase_4Fe4S_dom"/>
</dbReference>
<dbReference type="Pfam" id="PF04324">
    <property type="entry name" value="Fer2_BFD"/>
    <property type="match status" value="1"/>
</dbReference>
<dbReference type="GO" id="GO:0050661">
    <property type="term" value="F:NADP binding"/>
    <property type="evidence" value="ECO:0007669"/>
    <property type="project" value="InterPro"/>
</dbReference>
<dbReference type="Pfam" id="PF18267">
    <property type="entry name" value="Rubredoxin_C"/>
    <property type="match status" value="1"/>
</dbReference>
<comment type="cofactor">
    <cofactor evidence="15">
        <name>[2Fe-2S] cluster</name>
        <dbReference type="ChEBI" id="CHEBI:190135"/>
    </cofactor>
</comment>
<evidence type="ECO:0000256" key="13">
    <source>
        <dbReference type="ARBA" id="ARBA00023014"/>
    </source>
</evidence>
<dbReference type="Gene3D" id="3.90.480.20">
    <property type="match status" value="1"/>
</dbReference>
<evidence type="ECO:0000256" key="7">
    <source>
        <dbReference type="ARBA" id="ARBA00022630"/>
    </source>
</evidence>
<dbReference type="GO" id="GO:0046872">
    <property type="term" value="F:metal ion binding"/>
    <property type="evidence" value="ECO:0007669"/>
    <property type="project" value="UniProtKB-KW"/>
</dbReference>
<keyword evidence="9" id="KW-0479">Metal-binding</keyword>
<keyword evidence="8" id="KW-0001">2Fe-2S</keyword>
<dbReference type="NCBIfam" id="TIGR02374">
    <property type="entry name" value="nitri_red_nirB"/>
    <property type="match status" value="1"/>
</dbReference>
<dbReference type="PROSITE" id="PS51296">
    <property type="entry name" value="RIESKE"/>
    <property type="match status" value="1"/>
</dbReference>
<dbReference type="Gene3D" id="3.30.390.30">
    <property type="match status" value="1"/>
</dbReference>
<evidence type="ECO:0000256" key="3">
    <source>
        <dbReference type="ARBA" id="ARBA00001974"/>
    </source>
</evidence>
<dbReference type="GO" id="GO:0051537">
    <property type="term" value="F:2 iron, 2 sulfur cluster binding"/>
    <property type="evidence" value="ECO:0007669"/>
    <property type="project" value="UniProtKB-KW"/>
</dbReference>
<dbReference type="SUPFAM" id="SSF56014">
    <property type="entry name" value="Nitrite and sulphite reductase 4Fe-4S domain-like"/>
    <property type="match status" value="1"/>
</dbReference>
<dbReference type="Pfam" id="PF03460">
    <property type="entry name" value="NIR_SIR_ferr"/>
    <property type="match status" value="1"/>
</dbReference>
<keyword evidence="7" id="KW-0285">Flavoprotein</keyword>
<feature type="domain" description="Rieske" evidence="16">
    <location>
        <begin position="825"/>
        <end position="926"/>
    </location>
</feature>
<evidence type="ECO:0000256" key="11">
    <source>
        <dbReference type="ARBA" id="ARBA00023002"/>
    </source>
</evidence>
<evidence type="ECO:0000313" key="18">
    <source>
        <dbReference type="Proteomes" id="UP001174909"/>
    </source>
</evidence>
<keyword evidence="14" id="KW-0534">Nitrate assimilation</keyword>
<dbReference type="SUPFAM" id="SSF50022">
    <property type="entry name" value="ISP domain"/>
    <property type="match status" value="1"/>
</dbReference>
<keyword evidence="13" id="KW-0411">Iron-sulfur</keyword>
<dbReference type="GO" id="GO:0008942">
    <property type="term" value="F:nitrite reductase [NAD(P)H] activity"/>
    <property type="evidence" value="ECO:0007669"/>
    <property type="project" value="InterPro"/>
</dbReference>
<protein>
    <submittedName>
        <fullName evidence="17">Nitrite reductase [NAD(P)H] large subunit</fullName>
    </submittedName>
</protein>